<accession>A0A7G9YSK8</accession>
<dbReference type="EMBL" id="MT631457">
    <property type="protein sequence ID" value="QNO50992.1"/>
    <property type="molecule type" value="Genomic_DNA"/>
</dbReference>
<sequence>MNMKANPEIDNFIQDLLFVDEDKGEIAISLTKLVLEIAPSAKEDIKYGGLVFVSDKRLFCGIFIRKNHISVEFDRGAEMQDPDNFLEGSGKNRRHLKIFQQEDIKNKKVEYYIKQSFKL</sequence>
<dbReference type="InterPro" id="IPR014922">
    <property type="entry name" value="YdhG-like"/>
</dbReference>
<dbReference type="AlphaFoldDB" id="A0A7G9YSK8"/>
<evidence type="ECO:0000259" key="1">
    <source>
        <dbReference type="Pfam" id="PF08818"/>
    </source>
</evidence>
<evidence type="ECO:0000313" key="2">
    <source>
        <dbReference type="EMBL" id="QNO50992.1"/>
    </source>
</evidence>
<organism evidence="2">
    <name type="scientific">Candidatus Methanophagaceae archaeon ANME-1 ERB6</name>
    <dbReference type="NCBI Taxonomy" id="2759912"/>
    <lineage>
        <taxon>Archaea</taxon>
        <taxon>Methanobacteriati</taxon>
        <taxon>Methanobacteriota</taxon>
        <taxon>Stenosarchaea group</taxon>
        <taxon>Methanomicrobia</taxon>
        <taxon>Candidatus Methanophagales</taxon>
        <taxon>Candidatus Methanophagaceae</taxon>
    </lineage>
</organism>
<dbReference type="SUPFAM" id="SSF159888">
    <property type="entry name" value="YdhG-like"/>
    <property type="match status" value="1"/>
</dbReference>
<dbReference type="Pfam" id="PF08818">
    <property type="entry name" value="DUF1801"/>
    <property type="match status" value="1"/>
</dbReference>
<feature type="domain" description="YdhG-like" evidence="1">
    <location>
        <begin position="25"/>
        <end position="116"/>
    </location>
</feature>
<proteinExistence type="predicted"/>
<dbReference type="Gene3D" id="3.90.1150.200">
    <property type="match status" value="1"/>
</dbReference>
<protein>
    <recommendedName>
        <fullName evidence="1">YdhG-like domain-containing protein</fullName>
    </recommendedName>
</protein>
<reference evidence="2" key="1">
    <citation type="submission" date="2020-06" db="EMBL/GenBank/DDBJ databases">
        <title>Unique genomic features of the anaerobic methanotrophic archaea.</title>
        <authorList>
            <person name="Chadwick G.L."/>
            <person name="Skennerton C.T."/>
            <person name="Laso-Perez R."/>
            <person name="Leu A.O."/>
            <person name="Speth D.R."/>
            <person name="Yu H."/>
            <person name="Morgan-Lang C."/>
            <person name="Hatzenpichler R."/>
            <person name="Goudeau D."/>
            <person name="Malmstrom R."/>
            <person name="Brazelton W.J."/>
            <person name="Woyke T."/>
            <person name="Hallam S.J."/>
            <person name="Tyson G.W."/>
            <person name="Wegener G."/>
            <person name="Boetius A."/>
            <person name="Orphan V."/>
        </authorList>
    </citation>
    <scope>NUCLEOTIDE SEQUENCE</scope>
</reference>
<name>A0A7G9YSK8_9EURY</name>
<gene>
    <name evidence="2" type="ORF">LCGFKGIO_00025</name>
</gene>